<dbReference type="PANTHER" id="PTHR37816:SF1">
    <property type="entry name" value="TOXIN"/>
    <property type="match status" value="1"/>
</dbReference>
<protein>
    <submittedName>
        <fullName evidence="1">AAA family ATPase</fullName>
    </submittedName>
</protein>
<name>A0ABT9JEP8_9RHOB</name>
<dbReference type="PANTHER" id="PTHR37816">
    <property type="entry name" value="YALI0E33011P"/>
    <property type="match status" value="1"/>
</dbReference>
<sequence>MQPVRRVMVVGGPGSGKSWLAGRLAAISGLPVYHMDQIHWQPGWVEREPLEKDLLTRMIHARPEWIFEGGHSRTYRDRANRADLLVWLDLPAGLRLRRILWRTLRHHGRSRPDLPEGCPEVLGRQTVDFLRFVWRTRETSRQAVRRIVDAPPPHLHLVHLRSPAEINHFLGGCRPWQGGTGLLMAGQDEA</sequence>
<dbReference type="SUPFAM" id="SSF52540">
    <property type="entry name" value="P-loop containing nucleoside triphosphate hydrolases"/>
    <property type="match status" value="1"/>
</dbReference>
<comment type="caution">
    <text evidence="1">The sequence shown here is derived from an EMBL/GenBank/DDBJ whole genome shotgun (WGS) entry which is preliminary data.</text>
</comment>
<dbReference type="Gene3D" id="3.40.50.300">
    <property type="entry name" value="P-loop containing nucleotide triphosphate hydrolases"/>
    <property type="match status" value="1"/>
</dbReference>
<dbReference type="InterPro" id="IPR052922">
    <property type="entry name" value="Cytidylate_Kinase-2"/>
</dbReference>
<keyword evidence="2" id="KW-1185">Reference proteome</keyword>
<evidence type="ECO:0000313" key="1">
    <source>
        <dbReference type="EMBL" id="MDP5308298.1"/>
    </source>
</evidence>
<dbReference type="EMBL" id="JAVAMQ010000014">
    <property type="protein sequence ID" value="MDP5308298.1"/>
    <property type="molecule type" value="Genomic_DNA"/>
</dbReference>
<accession>A0ABT9JEP8</accession>
<dbReference type="Proteomes" id="UP001224997">
    <property type="component" value="Unassembled WGS sequence"/>
</dbReference>
<dbReference type="InterPro" id="IPR027417">
    <property type="entry name" value="P-loop_NTPase"/>
</dbReference>
<gene>
    <name evidence="1" type="ORF">Q5Y72_14505</name>
</gene>
<organism evidence="1 2">
    <name type="scientific">Paracoccus spongiarum</name>
    <dbReference type="NCBI Taxonomy" id="3064387"/>
    <lineage>
        <taxon>Bacteria</taxon>
        <taxon>Pseudomonadati</taxon>
        <taxon>Pseudomonadota</taxon>
        <taxon>Alphaproteobacteria</taxon>
        <taxon>Rhodobacterales</taxon>
        <taxon>Paracoccaceae</taxon>
        <taxon>Paracoccus</taxon>
    </lineage>
</organism>
<proteinExistence type="predicted"/>
<evidence type="ECO:0000313" key="2">
    <source>
        <dbReference type="Proteomes" id="UP001224997"/>
    </source>
</evidence>
<reference evidence="1 2" key="1">
    <citation type="submission" date="2023-08" db="EMBL/GenBank/DDBJ databases">
        <authorList>
            <person name="Park J.-S."/>
        </authorList>
    </citation>
    <scope>NUCLEOTIDE SEQUENCE [LARGE SCALE GENOMIC DNA]</scope>
    <source>
        <strain evidence="1 2">2205BS29-5</strain>
    </source>
</reference>
<dbReference type="RefSeq" id="WP_305964140.1">
    <property type="nucleotide sequence ID" value="NZ_JAVAMQ010000014.1"/>
</dbReference>